<comment type="caution">
    <text evidence="3">The sequence shown here is derived from an EMBL/GenBank/DDBJ whole genome shotgun (WGS) entry which is preliminary data.</text>
</comment>
<evidence type="ECO:0000313" key="4">
    <source>
        <dbReference type="Proteomes" id="UP001634393"/>
    </source>
</evidence>
<dbReference type="PANTHER" id="PTHR33286:SF32">
    <property type="entry name" value="BIFUNCTIONAL INHIBITOR_PLANT LIPID TRANSFER PROTEIN_SEED STORAGE HELICAL DOMAIN-CONTAINING PROTEIN"/>
    <property type="match status" value="1"/>
</dbReference>
<dbReference type="InterPro" id="IPR036312">
    <property type="entry name" value="Bifun_inhib/LTP/seed_sf"/>
</dbReference>
<feature type="domain" description="Bifunctional inhibitor/plant lipid transfer protein/seed storage helical" evidence="2">
    <location>
        <begin position="45"/>
        <end position="107"/>
    </location>
</feature>
<dbReference type="PANTHER" id="PTHR33286">
    <property type="entry name" value="BIFUNCTIONAL INHIBITOR/LIPID-TRANSFER PROTEIN/SEED STORAGE 2S ALBUMIN SUPERFAMILY PROTEIN"/>
    <property type="match status" value="1"/>
</dbReference>
<evidence type="ECO:0000259" key="2">
    <source>
        <dbReference type="Pfam" id="PF00234"/>
    </source>
</evidence>
<gene>
    <name evidence="3" type="ORF">ACJIZ3_009441</name>
</gene>
<dbReference type="Gene3D" id="1.10.110.10">
    <property type="entry name" value="Plant lipid-transfer and hydrophobic proteins"/>
    <property type="match status" value="1"/>
</dbReference>
<evidence type="ECO:0000313" key="3">
    <source>
        <dbReference type="EMBL" id="KAL3834705.1"/>
    </source>
</evidence>
<dbReference type="Proteomes" id="UP001634393">
    <property type="component" value="Unassembled WGS sequence"/>
</dbReference>
<dbReference type="InterPro" id="IPR016140">
    <property type="entry name" value="Bifunc_inhib/LTP/seed_store"/>
</dbReference>
<evidence type="ECO:0000256" key="1">
    <source>
        <dbReference type="SAM" id="SignalP"/>
    </source>
</evidence>
<dbReference type="Pfam" id="PF00234">
    <property type="entry name" value="Tryp_alpha_amyl"/>
    <property type="match status" value="1"/>
</dbReference>
<protein>
    <recommendedName>
        <fullName evidence="2">Bifunctional inhibitor/plant lipid transfer protein/seed storage helical domain-containing protein</fullName>
    </recommendedName>
</protein>
<sequence>MKVSFTISSWFAIVMILVASIAIGVVLGQSPTPSECAQEKNQLKHTCRAVIFGQNPSAPCCQLVRAAHAECVCPFLTPKLAVALRGAQRIIRMVGGCGREVPRSFKCGSVTTPP</sequence>
<feature type="chain" id="PRO_5044765528" description="Bifunctional inhibitor/plant lipid transfer protein/seed storage helical domain-containing protein" evidence="1">
    <location>
        <begin position="29"/>
        <end position="114"/>
    </location>
</feature>
<keyword evidence="1" id="KW-0732">Signal</keyword>
<accession>A0ABD3TDC7</accession>
<dbReference type="EMBL" id="JBJXBP010000004">
    <property type="protein sequence ID" value="KAL3834705.1"/>
    <property type="molecule type" value="Genomic_DNA"/>
</dbReference>
<proteinExistence type="predicted"/>
<reference evidence="3 4" key="1">
    <citation type="submission" date="2024-12" db="EMBL/GenBank/DDBJ databases">
        <title>The unique morphological basis and parallel evolutionary history of personate flowers in Penstemon.</title>
        <authorList>
            <person name="Depatie T.H."/>
            <person name="Wessinger C.A."/>
        </authorList>
    </citation>
    <scope>NUCLEOTIDE SEQUENCE [LARGE SCALE GENOMIC DNA]</scope>
    <source>
        <strain evidence="3">WTNN_2</strain>
        <tissue evidence="3">Leaf</tissue>
    </source>
</reference>
<feature type="signal peptide" evidence="1">
    <location>
        <begin position="1"/>
        <end position="28"/>
    </location>
</feature>
<name>A0ABD3TDC7_9LAMI</name>
<dbReference type="SUPFAM" id="SSF47699">
    <property type="entry name" value="Bifunctional inhibitor/lipid-transfer protein/seed storage 2S albumin"/>
    <property type="match status" value="1"/>
</dbReference>
<dbReference type="AlphaFoldDB" id="A0ABD3TDC7"/>
<organism evidence="3 4">
    <name type="scientific">Penstemon smallii</name>
    <dbReference type="NCBI Taxonomy" id="265156"/>
    <lineage>
        <taxon>Eukaryota</taxon>
        <taxon>Viridiplantae</taxon>
        <taxon>Streptophyta</taxon>
        <taxon>Embryophyta</taxon>
        <taxon>Tracheophyta</taxon>
        <taxon>Spermatophyta</taxon>
        <taxon>Magnoliopsida</taxon>
        <taxon>eudicotyledons</taxon>
        <taxon>Gunneridae</taxon>
        <taxon>Pentapetalae</taxon>
        <taxon>asterids</taxon>
        <taxon>lamiids</taxon>
        <taxon>Lamiales</taxon>
        <taxon>Plantaginaceae</taxon>
        <taxon>Cheloneae</taxon>
        <taxon>Penstemon</taxon>
    </lineage>
</organism>
<keyword evidence="4" id="KW-1185">Reference proteome</keyword>